<sequence>MDVFDKCRQFNRMLQAVILGGRFFYSRAILPASSAVVSRDGRKLVNLGSNNYLGLTQHPEVKAAATAAIAEYGTGSAGSRLLTGTTPLHLELERELAAFKGTEAVVTFSAGFMALAGTVAALAGEGEFLFSDEFNHASIIDGCRRARAKTVVYRHNDMADLEAKVTAVPVEAGKLIVSDGVFSMEGDVCNLPELRRIADSHGARLMVDDAHATGVLGPTGRGTAEHFGLEGRIDVVSGTLSKTFGAAGGFTGSESAVTDFLRYNARESIFSASLPPPVVAAALAALRVLKKDPGLVGRLHANTEFIYDRLAAAGFDVRRHGTPILPILIGDDTRAYQVAGRLEQEGVFANPVVFPAVPRDSAIIRVSLMATHTEEQLQQAADRFVSVGRELGVI</sequence>
<comment type="cofactor">
    <cofactor evidence="1">
        <name>pyridoxal 5'-phosphate</name>
        <dbReference type="ChEBI" id="CHEBI:597326"/>
    </cofactor>
</comment>
<dbReference type="EMBL" id="DSBX01000190">
    <property type="protein sequence ID" value="HDQ99608.1"/>
    <property type="molecule type" value="Genomic_DNA"/>
</dbReference>
<evidence type="ECO:0000313" key="4">
    <source>
        <dbReference type="EMBL" id="HDQ99608.1"/>
    </source>
</evidence>
<dbReference type="InterPro" id="IPR004839">
    <property type="entry name" value="Aminotransferase_I/II_large"/>
</dbReference>
<organism evidence="4">
    <name type="scientific">candidate division WOR-3 bacterium</name>
    <dbReference type="NCBI Taxonomy" id="2052148"/>
    <lineage>
        <taxon>Bacteria</taxon>
        <taxon>Bacteria division WOR-3</taxon>
    </lineage>
</organism>
<dbReference type="Proteomes" id="UP000885672">
    <property type="component" value="Unassembled WGS sequence"/>
</dbReference>
<dbReference type="InterPro" id="IPR015422">
    <property type="entry name" value="PyrdxlP-dep_Trfase_small"/>
</dbReference>
<dbReference type="InterPro" id="IPR050087">
    <property type="entry name" value="AON_synthase_class-II"/>
</dbReference>
<dbReference type="GO" id="GO:0008483">
    <property type="term" value="F:transaminase activity"/>
    <property type="evidence" value="ECO:0007669"/>
    <property type="project" value="UniProtKB-KW"/>
</dbReference>
<dbReference type="AlphaFoldDB" id="A0A7V0XF18"/>
<keyword evidence="4" id="KW-0032">Aminotransferase</keyword>
<name>A0A7V0XF18_UNCW3</name>
<reference evidence="4" key="1">
    <citation type="journal article" date="2020" name="mSystems">
        <title>Genome- and Community-Level Interaction Insights into Carbon Utilization and Element Cycling Functions of Hydrothermarchaeota in Hydrothermal Sediment.</title>
        <authorList>
            <person name="Zhou Z."/>
            <person name="Liu Y."/>
            <person name="Xu W."/>
            <person name="Pan J."/>
            <person name="Luo Z.H."/>
            <person name="Li M."/>
        </authorList>
    </citation>
    <scope>NUCLEOTIDE SEQUENCE [LARGE SCALE GENOMIC DNA]</scope>
    <source>
        <strain evidence="4">SpSt-1182</strain>
    </source>
</reference>
<dbReference type="Gene3D" id="3.90.1150.10">
    <property type="entry name" value="Aspartate Aminotransferase, domain 1"/>
    <property type="match status" value="1"/>
</dbReference>
<protein>
    <submittedName>
        <fullName evidence="4">Aminotransferase class I/II-fold pyridoxal phosphate-dependent enzyme</fullName>
    </submittedName>
</protein>
<dbReference type="Pfam" id="PF00155">
    <property type="entry name" value="Aminotran_1_2"/>
    <property type="match status" value="1"/>
</dbReference>
<keyword evidence="2" id="KW-0808">Transferase</keyword>
<accession>A0A7V0XF18</accession>
<dbReference type="InterPro" id="IPR015421">
    <property type="entry name" value="PyrdxlP-dep_Trfase_major"/>
</dbReference>
<dbReference type="Gene3D" id="3.40.640.10">
    <property type="entry name" value="Type I PLP-dependent aspartate aminotransferase-like (Major domain)"/>
    <property type="match status" value="1"/>
</dbReference>
<dbReference type="InterPro" id="IPR015424">
    <property type="entry name" value="PyrdxlP-dep_Trfase"/>
</dbReference>
<dbReference type="SUPFAM" id="SSF53383">
    <property type="entry name" value="PLP-dependent transferases"/>
    <property type="match status" value="1"/>
</dbReference>
<evidence type="ECO:0000259" key="3">
    <source>
        <dbReference type="Pfam" id="PF00155"/>
    </source>
</evidence>
<dbReference type="PANTHER" id="PTHR13693:SF3">
    <property type="entry name" value="LD36009P"/>
    <property type="match status" value="1"/>
</dbReference>
<gene>
    <name evidence="4" type="ORF">ENN51_04905</name>
</gene>
<dbReference type="GO" id="GO:0030170">
    <property type="term" value="F:pyridoxal phosphate binding"/>
    <property type="evidence" value="ECO:0007669"/>
    <property type="project" value="InterPro"/>
</dbReference>
<evidence type="ECO:0000256" key="2">
    <source>
        <dbReference type="ARBA" id="ARBA00022679"/>
    </source>
</evidence>
<dbReference type="PANTHER" id="PTHR13693">
    <property type="entry name" value="CLASS II AMINOTRANSFERASE/8-AMINO-7-OXONONANOATE SYNTHASE"/>
    <property type="match status" value="1"/>
</dbReference>
<comment type="caution">
    <text evidence="4">The sequence shown here is derived from an EMBL/GenBank/DDBJ whole genome shotgun (WGS) entry which is preliminary data.</text>
</comment>
<dbReference type="CDD" id="cd06454">
    <property type="entry name" value="KBL_like"/>
    <property type="match status" value="1"/>
</dbReference>
<evidence type="ECO:0000256" key="1">
    <source>
        <dbReference type="ARBA" id="ARBA00001933"/>
    </source>
</evidence>
<feature type="domain" description="Aminotransferase class I/classII large" evidence="3">
    <location>
        <begin position="43"/>
        <end position="384"/>
    </location>
</feature>
<proteinExistence type="predicted"/>